<reference evidence="2 3" key="1">
    <citation type="submission" date="2009-10" db="EMBL/GenBank/DDBJ databases">
        <authorList>
            <person name="Weinstock G."/>
            <person name="Sodergren E."/>
            <person name="Clifton S."/>
            <person name="Fulton L."/>
            <person name="Fulton B."/>
            <person name="Courtney L."/>
            <person name="Fronick C."/>
            <person name="Harrison M."/>
            <person name="Strong C."/>
            <person name="Farmer C."/>
            <person name="Delahaunty K."/>
            <person name="Markovic C."/>
            <person name="Hall O."/>
            <person name="Minx P."/>
            <person name="Tomlinson C."/>
            <person name="Mitreva M."/>
            <person name="Nelson J."/>
            <person name="Hou S."/>
            <person name="Wollam A."/>
            <person name="Pepin K.H."/>
            <person name="Johnson M."/>
            <person name="Bhonagiri V."/>
            <person name="Nash W.E."/>
            <person name="Warren W."/>
            <person name="Chinwalla A."/>
            <person name="Mardis E.R."/>
            <person name="Wilson R.K."/>
        </authorList>
    </citation>
    <scope>NUCLEOTIDE SEQUENCE [LARGE SCALE GENOMIC DNA]</scope>
    <source>
        <strain evidence="2 3">F0309</strain>
    </source>
</reference>
<protein>
    <submittedName>
        <fullName evidence="2">Uncharacterized protein</fullName>
    </submittedName>
</protein>
<dbReference type="AlphaFoldDB" id="D4U119"/>
<dbReference type="EMBL" id="ACYT02000073">
    <property type="protein sequence ID" value="EFF79117.1"/>
    <property type="molecule type" value="Genomic_DNA"/>
</dbReference>
<organism evidence="2 3">
    <name type="scientific">Schaalia odontolytica F0309</name>
    <dbReference type="NCBI Taxonomy" id="649742"/>
    <lineage>
        <taxon>Bacteria</taxon>
        <taxon>Bacillati</taxon>
        <taxon>Actinomycetota</taxon>
        <taxon>Actinomycetes</taxon>
        <taxon>Actinomycetales</taxon>
        <taxon>Actinomycetaceae</taxon>
        <taxon>Schaalia</taxon>
    </lineage>
</organism>
<accession>D4U119</accession>
<name>D4U119_9ACTO</name>
<sequence length="140" mass="15154">MRVGDAAHAHVIGSTCESASPPACHRVNAQGVRPTCESAGPRARRGTKAASTPRHTAPPQPEYPYQATRSITHQAHGGMHAPTMKQSPSTPTFPTNKKNPPQNQHVIPLNPDYTPTLLHHTPTPTEHKQKSSRRQSARAT</sequence>
<feature type="compositionally biased region" description="Low complexity" evidence="1">
    <location>
        <begin position="114"/>
        <end position="124"/>
    </location>
</feature>
<evidence type="ECO:0000313" key="2">
    <source>
        <dbReference type="EMBL" id="EFF79117.1"/>
    </source>
</evidence>
<proteinExistence type="predicted"/>
<feature type="compositionally biased region" description="Low complexity" evidence="1">
    <location>
        <begin position="87"/>
        <end position="104"/>
    </location>
</feature>
<evidence type="ECO:0000256" key="1">
    <source>
        <dbReference type="SAM" id="MobiDB-lite"/>
    </source>
</evidence>
<dbReference type="Proteomes" id="UP000003150">
    <property type="component" value="Unassembled WGS sequence"/>
</dbReference>
<feature type="region of interest" description="Disordered" evidence="1">
    <location>
        <begin position="32"/>
        <end position="140"/>
    </location>
</feature>
<feature type="compositionally biased region" description="Basic residues" evidence="1">
    <location>
        <begin position="130"/>
        <end position="140"/>
    </location>
</feature>
<evidence type="ECO:0000313" key="3">
    <source>
        <dbReference type="Proteomes" id="UP000003150"/>
    </source>
</evidence>
<dbReference type="HOGENOM" id="CLU_1830844_0_0_11"/>
<comment type="caution">
    <text evidence="2">The sequence shown here is derived from an EMBL/GenBank/DDBJ whole genome shotgun (WGS) entry which is preliminary data.</text>
</comment>
<gene>
    <name evidence="2" type="ORF">HMPREF0970_01918</name>
</gene>